<dbReference type="InterPro" id="IPR046233">
    <property type="entry name" value="DUF6266"/>
</dbReference>
<evidence type="ECO:0000313" key="3">
    <source>
        <dbReference type="Proteomes" id="UP000283589"/>
    </source>
</evidence>
<evidence type="ECO:0000313" key="4">
    <source>
        <dbReference type="Proteomes" id="UP000286038"/>
    </source>
</evidence>
<dbReference type="GeneID" id="86893749"/>
<dbReference type="AlphaFoldDB" id="A0A412WXJ6"/>
<dbReference type="EMBL" id="QRPV01000006">
    <property type="protein sequence ID" value="RHM44339.1"/>
    <property type="molecule type" value="Genomic_DNA"/>
</dbReference>
<accession>A0A412WXJ6</accession>
<dbReference type="EMBL" id="QRZA01000021">
    <property type="protein sequence ID" value="RGV32354.1"/>
    <property type="molecule type" value="Genomic_DNA"/>
</dbReference>
<sequence>MAEYQAPMAEKLRKSVGNVTYYIMHGKTFARAKVAHVKNAKTPKQLRHRATFTMLVQLARVLIETTRTGFPEKAKGRSSSNEFVRANKNFVEVDENYEATIDLEKLQVSGGKLPCFFEVTVTYNADGRMLTFQQEAQSNSLLNSDPKDLLYASILETKTNLSGIVSLRARGESGVTSIELPEIWTVENCNVYLFATSENGYLASPSQHVKITTA</sequence>
<proteinExistence type="predicted"/>
<dbReference type="Proteomes" id="UP000286038">
    <property type="component" value="Unassembled WGS sequence"/>
</dbReference>
<dbReference type="RefSeq" id="WP_118260983.1">
    <property type="nucleotide sequence ID" value="NZ_CABJDM010000006.1"/>
</dbReference>
<reference evidence="3 4" key="1">
    <citation type="submission" date="2018-08" db="EMBL/GenBank/DDBJ databases">
        <title>A genome reference for cultivated species of the human gut microbiota.</title>
        <authorList>
            <person name="Zou Y."/>
            <person name="Xue W."/>
            <person name="Luo G."/>
        </authorList>
    </citation>
    <scope>NUCLEOTIDE SEQUENCE [LARGE SCALE GENOMIC DNA]</scope>
    <source>
        <strain evidence="1 3">AF14-49</strain>
        <strain evidence="2 4">AF34-33</strain>
    </source>
</reference>
<protein>
    <submittedName>
        <fullName evidence="1">Uncharacterized protein</fullName>
    </submittedName>
</protein>
<gene>
    <name evidence="1" type="ORF">DWW18_14015</name>
    <name evidence="2" type="ORF">DWZ68_07190</name>
</gene>
<comment type="caution">
    <text evidence="1">The sequence shown here is derived from an EMBL/GenBank/DDBJ whole genome shotgun (WGS) entry which is preliminary data.</text>
</comment>
<dbReference type="Pfam" id="PF19781">
    <property type="entry name" value="DUF6266"/>
    <property type="match status" value="1"/>
</dbReference>
<organism evidence="1 3">
    <name type="scientific">Butyricimonas virosa</name>
    <dbReference type="NCBI Taxonomy" id="544645"/>
    <lineage>
        <taxon>Bacteria</taxon>
        <taxon>Pseudomonadati</taxon>
        <taxon>Bacteroidota</taxon>
        <taxon>Bacteroidia</taxon>
        <taxon>Bacteroidales</taxon>
        <taxon>Odoribacteraceae</taxon>
        <taxon>Butyricimonas</taxon>
    </lineage>
</organism>
<evidence type="ECO:0000313" key="2">
    <source>
        <dbReference type="EMBL" id="RHM44339.1"/>
    </source>
</evidence>
<dbReference type="Proteomes" id="UP000283589">
    <property type="component" value="Unassembled WGS sequence"/>
</dbReference>
<evidence type="ECO:0000313" key="1">
    <source>
        <dbReference type="EMBL" id="RGV32354.1"/>
    </source>
</evidence>
<name>A0A412WXJ6_9BACT</name>